<keyword evidence="3" id="KW-1185">Reference proteome</keyword>
<dbReference type="Gramene" id="OGLUM03G31870.4">
    <property type="protein sequence ID" value="OGLUM03G31870.4"/>
    <property type="gene ID" value="OGLUM03G31870"/>
</dbReference>
<sequence>MEKNRPCAPRGASIIGTGGRARGGGGGGGCWCLGSGSGGSAAARLTNRPFIRGRFSALSLRTSYRIFLANSRVRRFSLYRDTRASLSPPVTAVTAAPSPPRLPACTHA</sequence>
<reference evidence="2" key="2">
    <citation type="submission" date="2018-05" db="EMBL/GenBank/DDBJ databases">
        <title>OgluRS3 (Oryza glumaepatula Reference Sequence Version 3).</title>
        <authorList>
            <person name="Zhang J."/>
            <person name="Kudrna D."/>
            <person name="Lee S."/>
            <person name="Talag J."/>
            <person name="Welchert J."/>
            <person name="Wing R.A."/>
        </authorList>
    </citation>
    <scope>NUCLEOTIDE SEQUENCE [LARGE SCALE GENOMIC DNA]</scope>
</reference>
<dbReference type="Proteomes" id="UP000026961">
    <property type="component" value="Chromosome 3"/>
</dbReference>
<feature type="region of interest" description="Disordered" evidence="1">
    <location>
        <begin position="1"/>
        <end position="25"/>
    </location>
</feature>
<protein>
    <submittedName>
        <fullName evidence="2">Uncharacterized protein</fullName>
    </submittedName>
</protein>
<feature type="compositionally biased region" description="Gly residues" evidence="1">
    <location>
        <begin position="16"/>
        <end position="25"/>
    </location>
</feature>
<evidence type="ECO:0000313" key="3">
    <source>
        <dbReference type="Proteomes" id="UP000026961"/>
    </source>
</evidence>
<proteinExistence type="predicted"/>
<dbReference type="HOGENOM" id="CLU_2201078_0_0_1"/>
<reference evidence="2" key="1">
    <citation type="submission" date="2015-04" db="UniProtKB">
        <authorList>
            <consortium name="EnsemblPlants"/>
        </authorList>
    </citation>
    <scope>IDENTIFICATION</scope>
</reference>
<evidence type="ECO:0000313" key="2">
    <source>
        <dbReference type="EnsemblPlants" id="OGLUM03G31870.4"/>
    </source>
</evidence>
<dbReference type="EnsemblPlants" id="OGLUM03G31870.4">
    <property type="protein sequence ID" value="OGLUM03G31870.4"/>
    <property type="gene ID" value="OGLUM03G31870"/>
</dbReference>
<dbReference type="AlphaFoldDB" id="A0A0D9ZCC7"/>
<evidence type="ECO:0000256" key="1">
    <source>
        <dbReference type="SAM" id="MobiDB-lite"/>
    </source>
</evidence>
<organism evidence="2">
    <name type="scientific">Oryza glumipatula</name>
    <dbReference type="NCBI Taxonomy" id="40148"/>
    <lineage>
        <taxon>Eukaryota</taxon>
        <taxon>Viridiplantae</taxon>
        <taxon>Streptophyta</taxon>
        <taxon>Embryophyta</taxon>
        <taxon>Tracheophyta</taxon>
        <taxon>Spermatophyta</taxon>
        <taxon>Magnoliopsida</taxon>
        <taxon>Liliopsida</taxon>
        <taxon>Poales</taxon>
        <taxon>Poaceae</taxon>
        <taxon>BOP clade</taxon>
        <taxon>Oryzoideae</taxon>
        <taxon>Oryzeae</taxon>
        <taxon>Oryzinae</taxon>
        <taxon>Oryza</taxon>
    </lineage>
</organism>
<name>A0A0D9ZCC7_9ORYZ</name>
<accession>A0A0D9ZCC7</accession>